<dbReference type="GO" id="GO:0003677">
    <property type="term" value="F:DNA binding"/>
    <property type="evidence" value="ECO:0007669"/>
    <property type="project" value="UniProtKB-KW"/>
</dbReference>
<evidence type="ECO:0000256" key="14">
    <source>
        <dbReference type="ARBA" id="ARBA00023172"/>
    </source>
</evidence>
<evidence type="ECO:0000256" key="8">
    <source>
        <dbReference type="ARBA" id="ARBA00022801"/>
    </source>
</evidence>
<dbReference type="InterPro" id="IPR041588">
    <property type="entry name" value="Integrase_H2C2"/>
</dbReference>
<dbReference type="CDD" id="cd00303">
    <property type="entry name" value="retropepsin_like"/>
    <property type="match status" value="1"/>
</dbReference>
<dbReference type="InterPro" id="IPR021109">
    <property type="entry name" value="Peptidase_aspartic_dom_sf"/>
</dbReference>
<dbReference type="InterPro" id="IPR001584">
    <property type="entry name" value="Integrase_cat-core"/>
</dbReference>
<name>A0AAD5Q3Q3_PYTIN</name>
<keyword evidence="6" id="KW-0064">Aspartyl protease</keyword>
<gene>
    <name evidence="18" type="ORF">P43SY_010819</name>
</gene>
<evidence type="ECO:0000256" key="12">
    <source>
        <dbReference type="ARBA" id="ARBA00022932"/>
    </source>
</evidence>
<keyword evidence="4" id="KW-0540">Nuclease</keyword>
<evidence type="ECO:0000313" key="18">
    <source>
        <dbReference type="EMBL" id="KAJ0392132.1"/>
    </source>
</evidence>
<keyword evidence="3" id="KW-0548">Nucleotidyltransferase</keyword>
<dbReference type="InterPro" id="IPR056924">
    <property type="entry name" value="SH3_Tf2-1"/>
</dbReference>
<dbReference type="InterPro" id="IPR012337">
    <property type="entry name" value="RNaseH-like_sf"/>
</dbReference>
<sequence>MENVSPNPRPRTTRRVREGEDATAAQPGVVRPSVSAPQAPPAAAAQAPPQQEQQAQAPPPAQRGSPPTPPQAPHQSGLEAMLGQFLQFVAHSQQRQQEQFDAFLTQQTQFQQQMLAAQLRSRAPTKKKGDPPMFNGKADDDLELWIFSTEQYYSDHQEEMQSNSSVFVDTIFANLGTVAQTWFRDFKLSLGPQQPATWALFKQRIRERFRDRDFQQKVLTKLFELRASSSQQEYTSKFLHLLSQLDSDMPEYVKRWFFQQNLKADTSSFVSRNIPDTLQYAIELAQRFEDSRPAHVLRKSDHQSKSSQKTQGQQREALRYHDADPIIQRTKAQLYCYLAQLGSIGDVAVEAFVDSGASFNAISPSAASKLKLKVTTCKKPLQLTLGTNQKVIIPRKVTRFTVQLKGFPAYETEAFVMDVPEDKHVLLGLPWLSTVNPEIDWTTKEIKHRSSSDSAAFHQCAREASCQRIHGRRQRRVRRQGQDSSHEDVMLYYAKHVHLSKFGETRVIPRRRFRKLKTCYGEFCFAVRVLSDKAMRQLETDWDKIKGHPVERIAVKYRDSVFRDQLPATPPERTRDVVAEIELTDATPVARKQFRLSEEMKQAVREWTKEMLEAGIIRPSKSPYSSPTFCVKKPVGWRVVHDFRAINAKLRVPATPVPRKEDIFDAMASGRIFSAMDLLWGFFQVRLRERDIPYTAFSTPDGLFEYLVAPMGLSSSPSAFNRLIQDVFKDQHEFCRAYFDDLFVFTKSDDMDEHLAALDKVLARCEEQQLCIKLSKCTFCSTEIPCLGDYIGRDGVRMDPDKIRVIRDWPLPKTKKDLQSFIGTCVYVLKYCPDFAELSAPLTDAFKGKTMRESITLSKQQLDCFEQLKARLSSPPILCHPDWSRPFHVSMDASDYAVGGYLFQLDDENKERIVAYGGRKMTTAERMYPTREKELLAALHAMRTWHVDDVDSEFLQYARQRPPITEQCKRLYDEDTTFGPLVRHFKEAHTSPSMDISTKIRANLKHFFLDDDLLYFQPDVDEPRRLCVPDDQDLRNLIVFECHDTLAPINAKLRVPATPVPRKEDIFDAMASGRIFSAMDLLWGFFQVRLRERDIPYTAFSTPDGLFEYLVAPMGLSSSPSAFNRLIQDVFKDQHEFCRAYFDDLFVFTKSDDMDEHLAALDKVLARCEEQQLCIKLSKCTFCSTEIPCLGDYIGRDGVRMDPDKIRVIRDWPLPKTKKDLQSFIGTCVYVLKYCPDFAELSAPLTDAFKGKTMRESITLSKQQLDCFEQLKARLSSPPILCHPDWSRPFHVSMDASDYAVGGYLFQLDDENKERIVAYGGRKMTTAERMYPTREKELLAALHAMRTWHVDDVDSEFLQYARQRPPITEQCKRLYDEDTTFGPLVRHFKEAHTSPSMDISTKIRANLKHFFLDDDLLYFQPDVDEPRRLCVPDDQDLRNLIVFECHDTLARGHPGVHKTLLLLQQKYYWLNMHRFVKRKRWSHIAMDFIAGLPKTVNTNYDAILVIVDRLTKRAHFLATTKNATAADTAALFVAEHVRLHGFPVSIVSDRDPRFLSAFWRAVMNNQGTQLQVSTSFKPSTDGQNERSHRFVNDYLRAFIAPAQTNWDRLLAMAEFAYNSRPHSSIGMSPFVADLGYAPRALDDLHLRQHPPQHRAAASFLEHQAVILRRCQDALELAQANMKYFYDRNRPTHSFKLGDQVLLDTENLDLSHIGTFGTRKFAARFIGPYKVLALTQPDTYKISLPPGLRLHDEFHVSYLRPYVEDTNPKRLNNVPRLITRDGSEGLQVHSIVGHKTVRGVRYFKVRWALLLRSTANSVSGAHNKRVAQNSLDSTIN</sequence>
<dbReference type="Gene3D" id="1.10.340.70">
    <property type="match status" value="1"/>
</dbReference>
<evidence type="ECO:0000256" key="1">
    <source>
        <dbReference type="ARBA" id="ARBA00022670"/>
    </source>
</evidence>
<dbReference type="Pfam" id="PF17921">
    <property type="entry name" value="Integrase_H2C2"/>
    <property type="match status" value="1"/>
</dbReference>
<dbReference type="InterPro" id="IPR043128">
    <property type="entry name" value="Rev_trsase/Diguanyl_cyclase"/>
</dbReference>
<dbReference type="GO" id="GO:0046872">
    <property type="term" value="F:metal ion binding"/>
    <property type="evidence" value="ECO:0007669"/>
    <property type="project" value="UniProtKB-KW"/>
</dbReference>
<dbReference type="Gene3D" id="3.30.420.10">
    <property type="entry name" value="Ribonuclease H-like superfamily/Ribonuclease H"/>
    <property type="match status" value="1"/>
</dbReference>
<dbReference type="Pfam" id="PF19259">
    <property type="entry name" value="Ty3_capsid"/>
    <property type="match status" value="1"/>
</dbReference>
<dbReference type="Pfam" id="PF24626">
    <property type="entry name" value="SH3_Tf2-1"/>
    <property type="match status" value="1"/>
</dbReference>
<dbReference type="PANTHER" id="PTHR37984">
    <property type="entry name" value="PROTEIN CBG26694"/>
    <property type="match status" value="1"/>
</dbReference>
<organism evidence="18 19">
    <name type="scientific">Pythium insidiosum</name>
    <name type="common">Pythiosis disease agent</name>
    <dbReference type="NCBI Taxonomy" id="114742"/>
    <lineage>
        <taxon>Eukaryota</taxon>
        <taxon>Sar</taxon>
        <taxon>Stramenopiles</taxon>
        <taxon>Oomycota</taxon>
        <taxon>Peronosporomycetes</taxon>
        <taxon>Pythiales</taxon>
        <taxon>Pythiaceae</taxon>
        <taxon>Pythium</taxon>
    </lineage>
</organism>
<dbReference type="GO" id="GO:0006508">
    <property type="term" value="P:proteolysis"/>
    <property type="evidence" value="ECO:0007669"/>
    <property type="project" value="UniProtKB-KW"/>
</dbReference>
<dbReference type="GO" id="GO:0003887">
    <property type="term" value="F:DNA-directed DNA polymerase activity"/>
    <property type="evidence" value="ECO:0007669"/>
    <property type="project" value="UniProtKB-KW"/>
</dbReference>
<feature type="compositionally biased region" description="Pro residues" evidence="16">
    <location>
        <begin position="57"/>
        <end position="72"/>
    </location>
</feature>
<dbReference type="Pfam" id="PF17919">
    <property type="entry name" value="RT_RNaseH_2"/>
    <property type="match status" value="2"/>
</dbReference>
<keyword evidence="10" id="KW-0229">DNA integration</keyword>
<evidence type="ECO:0000259" key="17">
    <source>
        <dbReference type="PROSITE" id="PS50994"/>
    </source>
</evidence>
<feature type="domain" description="Integrase catalytic" evidence="17">
    <location>
        <begin position="1475"/>
        <end position="1637"/>
    </location>
</feature>
<dbReference type="InterPro" id="IPR000477">
    <property type="entry name" value="RT_dom"/>
</dbReference>
<dbReference type="Pfam" id="PF13650">
    <property type="entry name" value="Asp_protease_2"/>
    <property type="match status" value="1"/>
</dbReference>
<dbReference type="GO" id="GO:0006310">
    <property type="term" value="P:DNA recombination"/>
    <property type="evidence" value="ECO:0007669"/>
    <property type="project" value="UniProtKB-KW"/>
</dbReference>
<keyword evidence="15" id="KW-0511">Multifunctional enzyme</keyword>
<keyword evidence="19" id="KW-1185">Reference proteome</keyword>
<feature type="region of interest" description="Disordered" evidence="16">
    <location>
        <begin position="1"/>
        <end position="76"/>
    </location>
</feature>
<reference evidence="18" key="1">
    <citation type="submission" date="2021-12" db="EMBL/GenBank/DDBJ databases">
        <title>Prjna785345.</title>
        <authorList>
            <person name="Rujirawat T."/>
            <person name="Krajaejun T."/>
        </authorList>
    </citation>
    <scope>NUCLEOTIDE SEQUENCE</scope>
    <source>
        <strain evidence="18">Pi057C3</strain>
    </source>
</reference>
<keyword evidence="12" id="KW-0239">DNA-directed DNA polymerase</keyword>
<evidence type="ECO:0000256" key="6">
    <source>
        <dbReference type="ARBA" id="ARBA00022750"/>
    </source>
</evidence>
<evidence type="ECO:0000256" key="2">
    <source>
        <dbReference type="ARBA" id="ARBA00022679"/>
    </source>
</evidence>
<evidence type="ECO:0000256" key="16">
    <source>
        <dbReference type="SAM" id="MobiDB-lite"/>
    </source>
</evidence>
<dbReference type="Gene3D" id="3.10.10.10">
    <property type="entry name" value="HIV Type 1 Reverse Transcriptase, subunit A, domain 1"/>
    <property type="match status" value="1"/>
</dbReference>
<keyword evidence="5" id="KW-0479">Metal-binding</keyword>
<dbReference type="FunFam" id="3.30.70.270:FF:000020">
    <property type="entry name" value="Transposon Tf2-6 polyprotein-like Protein"/>
    <property type="match status" value="2"/>
</dbReference>
<keyword evidence="1" id="KW-0645">Protease</keyword>
<keyword evidence="2" id="KW-0808">Transferase</keyword>
<feature type="compositionally biased region" description="Low complexity" evidence="16">
    <location>
        <begin position="41"/>
        <end position="56"/>
    </location>
</feature>
<protein>
    <recommendedName>
        <fullName evidence="17">Integrase catalytic domain-containing protein</fullName>
    </recommendedName>
</protein>
<dbReference type="InterPro" id="IPR043502">
    <property type="entry name" value="DNA/RNA_pol_sf"/>
</dbReference>
<dbReference type="SUPFAM" id="SSF56672">
    <property type="entry name" value="DNA/RNA polymerases"/>
    <property type="match status" value="2"/>
</dbReference>
<evidence type="ECO:0000313" key="19">
    <source>
        <dbReference type="Proteomes" id="UP001209570"/>
    </source>
</evidence>
<evidence type="ECO:0000256" key="10">
    <source>
        <dbReference type="ARBA" id="ARBA00022908"/>
    </source>
</evidence>
<comment type="caution">
    <text evidence="18">The sequence shown here is derived from an EMBL/GenBank/DDBJ whole genome shotgun (WGS) entry which is preliminary data.</text>
</comment>
<dbReference type="EMBL" id="JAKCXM010000711">
    <property type="protein sequence ID" value="KAJ0392132.1"/>
    <property type="molecule type" value="Genomic_DNA"/>
</dbReference>
<dbReference type="InterPro" id="IPR036397">
    <property type="entry name" value="RNaseH_sf"/>
</dbReference>
<evidence type="ECO:0000256" key="3">
    <source>
        <dbReference type="ARBA" id="ARBA00022695"/>
    </source>
</evidence>
<keyword evidence="11" id="KW-0695">RNA-directed DNA polymerase</keyword>
<accession>A0AAD5Q3Q3</accession>
<dbReference type="Gene3D" id="2.40.70.10">
    <property type="entry name" value="Acid Proteases"/>
    <property type="match status" value="1"/>
</dbReference>
<keyword evidence="14" id="KW-0233">DNA recombination</keyword>
<dbReference type="PROSITE" id="PS50994">
    <property type="entry name" value="INTEGRASE"/>
    <property type="match status" value="1"/>
</dbReference>
<dbReference type="Proteomes" id="UP001209570">
    <property type="component" value="Unassembled WGS sequence"/>
</dbReference>
<evidence type="ECO:0000256" key="15">
    <source>
        <dbReference type="ARBA" id="ARBA00023268"/>
    </source>
</evidence>
<evidence type="ECO:0000256" key="7">
    <source>
        <dbReference type="ARBA" id="ARBA00022759"/>
    </source>
</evidence>
<dbReference type="SUPFAM" id="SSF50630">
    <property type="entry name" value="Acid proteases"/>
    <property type="match status" value="1"/>
</dbReference>
<dbReference type="GO" id="GO:0004190">
    <property type="term" value="F:aspartic-type endopeptidase activity"/>
    <property type="evidence" value="ECO:0007669"/>
    <property type="project" value="UniProtKB-KW"/>
</dbReference>
<dbReference type="InterPro" id="IPR050951">
    <property type="entry name" value="Retrovirus_Pol_polyprotein"/>
</dbReference>
<feature type="region of interest" description="Disordered" evidence="16">
    <location>
        <begin position="295"/>
        <end position="317"/>
    </location>
</feature>
<keyword evidence="9" id="KW-0460">Magnesium</keyword>
<dbReference type="InterPro" id="IPR045358">
    <property type="entry name" value="Ty3_capsid"/>
</dbReference>
<dbReference type="Pfam" id="PF00078">
    <property type="entry name" value="RVT_1"/>
    <property type="match status" value="2"/>
</dbReference>
<dbReference type="InterPro" id="IPR041577">
    <property type="entry name" value="RT_RNaseH_2"/>
</dbReference>
<keyword evidence="7" id="KW-0255">Endonuclease</keyword>
<evidence type="ECO:0000256" key="13">
    <source>
        <dbReference type="ARBA" id="ARBA00023125"/>
    </source>
</evidence>
<evidence type="ECO:0000256" key="9">
    <source>
        <dbReference type="ARBA" id="ARBA00022842"/>
    </source>
</evidence>
<proteinExistence type="predicted"/>
<dbReference type="GO" id="GO:0003964">
    <property type="term" value="F:RNA-directed DNA polymerase activity"/>
    <property type="evidence" value="ECO:0007669"/>
    <property type="project" value="UniProtKB-KW"/>
</dbReference>
<dbReference type="PANTHER" id="PTHR37984:SF5">
    <property type="entry name" value="PROTEIN NYNRIN-LIKE"/>
    <property type="match status" value="1"/>
</dbReference>
<evidence type="ECO:0000256" key="11">
    <source>
        <dbReference type="ARBA" id="ARBA00022918"/>
    </source>
</evidence>
<feature type="compositionally biased region" description="Basic and acidic residues" evidence="16">
    <location>
        <begin position="295"/>
        <end position="304"/>
    </location>
</feature>
<keyword evidence="13" id="KW-0238">DNA-binding</keyword>
<dbReference type="GO" id="GO:0004519">
    <property type="term" value="F:endonuclease activity"/>
    <property type="evidence" value="ECO:0007669"/>
    <property type="project" value="UniProtKB-KW"/>
</dbReference>
<dbReference type="Gene3D" id="3.30.70.270">
    <property type="match status" value="4"/>
</dbReference>
<evidence type="ECO:0000256" key="4">
    <source>
        <dbReference type="ARBA" id="ARBA00022722"/>
    </source>
</evidence>
<dbReference type="GO" id="GO:0015074">
    <property type="term" value="P:DNA integration"/>
    <property type="evidence" value="ECO:0007669"/>
    <property type="project" value="UniProtKB-KW"/>
</dbReference>
<dbReference type="SUPFAM" id="SSF53098">
    <property type="entry name" value="Ribonuclease H-like"/>
    <property type="match status" value="1"/>
</dbReference>
<evidence type="ECO:0000256" key="5">
    <source>
        <dbReference type="ARBA" id="ARBA00022723"/>
    </source>
</evidence>
<feature type="compositionally biased region" description="Low complexity" evidence="16">
    <location>
        <begin position="305"/>
        <end position="314"/>
    </location>
</feature>
<keyword evidence="8" id="KW-0378">Hydrolase</keyword>
<dbReference type="CDD" id="cd01647">
    <property type="entry name" value="RT_LTR"/>
    <property type="match status" value="2"/>
</dbReference>